<protein>
    <submittedName>
        <fullName evidence="2">Uncharacterized protein</fullName>
    </submittedName>
</protein>
<dbReference type="RefSeq" id="WP_309303789.1">
    <property type="nucleotide sequence ID" value="NZ_CP017896.1"/>
</dbReference>
<reference evidence="2" key="1">
    <citation type="submission" date="2016-10" db="EMBL/GenBank/DDBJ databases">
        <title>The High Quality Genome of Vibrio alginolyticus K01M1.</title>
        <authorList>
            <person name="Wendling C."/>
            <person name="Chibani C.M."/>
            <person name="Hertel R."/>
            <person name="Sproer C."/>
            <person name="Bunk B."/>
            <person name="Overmann J."/>
            <person name="Roth O."/>
            <person name="Liesegang H."/>
        </authorList>
    </citation>
    <scope>NUCLEOTIDE SEQUENCE</scope>
    <source>
        <strain evidence="2">K05K4</strain>
    </source>
</reference>
<sequence>MQQWLIKLSPITSAKFVNFTASPSLTARVLNVVLFLLMTWAVIFSSIPLVLSTYLLLLIVKALSSQGLVQPTSHGHWYVHCDGSVRFDALEYGEYSEDIESEKGHLQRVDTSASPFKITFQLQSGRSVTIWRDSCDDEQYRQLSLVLRQWEMKQGANAPC</sequence>
<organism evidence="2">
    <name type="scientific">Vibrio alginolyticus</name>
    <dbReference type="NCBI Taxonomy" id="663"/>
    <lineage>
        <taxon>Bacteria</taxon>
        <taxon>Pseudomonadati</taxon>
        <taxon>Pseudomonadota</taxon>
        <taxon>Gammaproteobacteria</taxon>
        <taxon>Vibrionales</taxon>
        <taxon>Vibrionaceae</taxon>
        <taxon>Vibrio</taxon>
    </lineage>
</organism>
<evidence type="ECO:0000256" key="1">
    <source>
        <dbReference type="SAM" id="Phobius"/>
    </source>
</evidence>
<gene>
    <name evidence="2" type="ORF">K05K4_26970</name>
</gene>
<proteinExistence type="predicted"/>
<accession>A0A1W6V2Z2</accession>
<evidence type="ECO:0000313" key="2">
    <source>
        <dbReference type="EMBL" id="ARP19507.1"/>
    </source>
</evidence>
<keyword evidence="1" id="KW-1133">Transmembrane helix</keyword>
<feature type="transmembrane region" description="Helical" evidence="1">
    <location>
        <begin position="32"/>
        <end position="60"/>
    </location>
</feature>
<keyword evidence="1" id="KW-0812">Transmembrane</keyword>
<dbReference type="Pfam" id="PF07254">
    <property type="entry name" value="Cpta_toxin"/>
    <property type="match status" value="1"/>
</dbReference>
<name>A0A1W6V2Z2_VIBAL</name>
<keyword evidence="1" id="KW-0472">Membrane</keyword>
<dbReference type="InterPro" id="IPR009883">
    <property type="entry name" value="YgfX"/>
</dbReference>
<dbReference type="AlphaFoldDB" id="A0A1W6V2Z2"/>
<dbReference type="EMBL" id="CP017902">
    <property type="protein sequence ID" value="ARP19507.1"/>
    <property type="molecule type" value="Genomic_DNA"/>
</dbReference>